<sequence length="81" mass="8720">MVEALIKAGNGGPALIKQGFKAQVGGKEREKEAIAIAAALSRLQRSYRGQVQPQPQPQPGGDTITNICEVYTCKVIDELRL</sequence>
<organism evidence="1 2">
    <name type="scientific">Cucurbita argyrosperma subsp. sororia</name>
    <dbReference type="NCBI Taxonomy" id="37648"/>
    <lineage>
        <taxon>Eukaryota</taxon>
        <taxon>Viridiplantae</taxon>
        <taxon>Streptophyta</taxon>
        <taxon>Embryophyta</taxon>
        <taxon>Tracheophyta</taxon>
        <taxon>Spermatophyta</taxon>
        <taxon>Magnoliopsida</taxon>
        <taxon>eudicotyledons</taxon>
        <taxon>Gunneridae</taxon>
        <taxon>Pentapetalae</taxon>
        <taxon>rosids</taxon>
        <taxon>fabids</taxon>
        <taxon>Cucurbitales</taxon>
        <taxon>Cucurbitaceae</taxon>
        <taxon>Cucurbiteae</taxon>
        <taxon>Cucurbita</taxon>
    </lineage>
</organism>
<gene>
    <name evidence="1" type="ORF">SDJN03_21377</name>
</gene>
<protein>
    <submittedName>
        <fullName evidence="1">Uncharacterized protein</fullName>
    </submittedName>
</protein>
<keyword evidence="2" id="KW-1185">Reference proteome</keyword>
<dbReference type="Proteomes" id="UP000685013">
    <property type="component" value="Chromosome 14"/>
</dbReference>
<proteinExistence type="predicted"/>
<dbReference type="EMBL" id="JAGKQH010000014">
    <property type="protein sequence ID" value="KAG6581375.1"/>
    <property type="molecule type" value="Genomic_DNA"/>
</dbReference>
<feature type="non-terminal residue" evidence="1">
    <location>
        <position position="1"/>
    </location>
</feature>
<comment type="caution">
    <text evidence="1">The sequence shown here is derived from an EMBL/GenBank/DDBJ whole genome shotgun (WGS) entry which is preliminary data.</text>
</comment>
<accession>A0AAV6MIQ1</accession>
<dbReference type="AlphaFoldDB" id="A0AAV6MIQ1"/>
<name>A0AAV6MIQ1_9ROSI</name>
<evidence type="ECO:0000313" key="1">
    <source>
        <dbReference type="EMBL" id="KAG6581375.1"/>
    </source>
</evidence>
<evidence type="ECO:0000313" key="2">
    <source>
        <dbReference type="Proteomes" id="UP000685013"/>
    </source>
</evidence>
<reference evidence="1 2" key="1">
    <citation type="journal article" date="2021" name="Hortic Res">
        <title>The domestication of Cucurbita argyrosperma as revealed by the genome of its wild relative.</title>
        <authorList>
            <person name="Barrera-Redondo J."/>
            <person name="Sanchez-de la Vega G."/>
            <person name="Aguirre-Liguori J.A."/>
            <person name="Castellanos-Morales G."/>
            <person name="Gutierrez-Guerrero Y.T."/>
            <person name="Aguirre-Dugua X."/>
            <person name="Aguirre-Planter E."/>
            <person name="Tenaillon M.I."/>
            <person name="Lira-Saade R."/>
            <person name="Eguiarte L.E."/>
        </authorList>
    </citation>
    <scope>NUCLEOTIDE SEQUENCE [LARGE SCALE GENOMIC DNA]</scope>
    <source>
        <strain evidence="1">JBR-2021</strain>
    </source>
</reference>